<feature type="non-terminal residue" evidence="2">
    <location>
        <position position="1"/>
    </location>
</feature>
<reference evidence="2 3" key="1">
    <citation type="submission" date="2014-02" db="EMBL/GenBank/DDBJ databases">
        <title>The genome sequence of Colletotrichum nymphaeae SA-01.</title>
        <authorList>
            <person name="Baroncelli R."/>
            <person name="Thon M.R."/>
        </authorList>
    </citation>
    <scope>NUCLEOTIDE SEQUENCE [LARGE SCALE GENOMIC DNA]</scope>
    <source>
        <strain evidence="2 3">SA-01</strain>
    </source>
</reference>
<evidence type="ECO:0000313" key="2">
    <source>
        <dbReference type="EMBL" id="KXH49212.1"/>
    </source>
</evidence>
<feature type="region of interest" description="Disordered" evidence="1">
    <location>
        <begin position="306"/>
        <end position="332"/>
    </location>
</feature>
<dbReference type="AlphaFoldDB" id="A0A135TMD4"/>
<feature type="compositionally biased region" description="Basic and acidic residues" evidence="1">
    <location>
        <begin position="240"/>
        <end position="249"/>
    </location>
</feature>
<keyword evidence="3" id="KW-1185">Reference proteome</keyword>
<sequence length="369" mass="41603">RVPELLDSDQLNNVKRFFKQTNIKDLRFCRLRFLIERHGLKIRTMARHISSLTTFLDQYEHGFSDEDLSGRLNRMAILLCNPPYHATAAQPTRGRHQSAQKTLFNIRKDFGDPVYYLCLFVCNITTLSTERQQFNDALAQWPGKGKIPPAFTKQAQAIVERYRAEKRNKEEPSSHTSLRKRSLSTPHTTQKSSTKDSGNASKRARLKGGSKDLMSVGRVAEHSEPGRMNDRTSRPGSELNTRDRASSEVRNECGMTYQDLYINARSIVASQLATGTRKVFHRPEIETAGREVKPDHQVGGKTIARCAESDDSDDEEDLPTSAPIDPTNSVDTFQSQDDELQRVYRATLSARALILPFLELPVNGSPLGV</sequence>
<feature type="region of interest" description="Disordered" evidence="1">
    <location>
        <begin position="163"/>
        <end position="249"/>
    </location>
</feature>
<dbReference type="GO" id="GO:0032259">
    <property type="term" value="P:methylation"/>
    <property type="evidence" value="ECO:0007669"/>
    <property type="project" value="InterPro"/>
</dbReference>
<dbReference type="InterPro" id="IPR002052">
    <property type="entry name" value="DNA_methylase_N6_adenine_CS"/>
</dbReference>
<dbReference type="EMBL" id="JEMN01001078">
    <property type="protein sequence ID" value="KXH49212.1"/>
    <property type="molecule type" value="Genomic_DNA"/>
</dbReference>
<dbReference type="PROSITE" id="PS00092">
    <property type="entry name" value="N6_MTASE"/>
    <property type="match status" value="1"/>
</dbReference>
<gene>
    <name evidence="2" type="ORF">CNYM01_14125</name>
</gene>
<dbReference type="OrthoDB" id="4823081at2759"/>
<name>A0A135TMD4_9PEZI</name>
<evidence type="ECO:0000256" key="1">
    <source>
        <dbReference type="SAM" id="MobiDB-lite"/>
    </source>
</evidence>
<feature type="compositionally biased region" description="Acidic residues" evidence="1">
    <location>
        <begin position="309"/>
        <end position="318"/>
    </location>
</feature>
<evidence type="ECO:0000313" key="3">
    <source>
        <dbReference type="Proteomes" id="UP000070054"/>
    </source>
</evidence>
<accession>A0A135TMD4</accession>
<dbReference type="GO" id="GO:0008168">
    <property type="term" value="F:methyltransferase activity"/>
    <property type="evidence" value="ECO:0007669"/>
    <property type="project" value="InterPro"/>
</dbReference>
<dbReference type="Proteomes" id="UP000070054">
    <property type="component" value="Unassembled WGS sequence"/>
</dbReference>
<feature type="compositionally biased region" description="Polar residues" evidence="1">
    <location>
        <begin position="183"/>
        <end position="200"/>
    </location>
</feature>
<organism evidence="2 3">
    <name type="scientific">Colletotrichum nymphaeae SA-01</name>
    <dbReference type="NCBI Taxonomy" id="1460502"/>
    <lineage>
        <taxon>Eukaryota</taxon>
        <taxon>Fungi</taxon>
        <taxon>Dikarya</taxon>
        <taxon>Ascomycota</taxon>
        <taxon>Pezizomycotina</taxon>
        <taxon>Sordariomycetes</taxon>
        <taxon>Hypocreomycetidae</taxon>
        <taxon>Glomerellales</taxon>
        <taxon>Glomerellaceae</taxon>
        <taxon>Colletotrichum</taxon>
        <taxon>Colletotrichum acutatum species complex</taxon>
    </lineage>
</organism>
<protein>
    <submittedName>
        <fullName evidence="2">Uncharacterized protein</fullName>
    </submittedName>
</protein>
<dbReference type="GO" id="GO:0003676">
    <property type="term" value="F:nucleic acid binding"/>
    <property type="evidence" value="ECO:0007669"/>
    <property type="project" value="InterPro"/>
</dbReference>
<feature type="compositionally biased region" description="Basic and acidic residues" evidence="1">
    <location>
        <begin position="219"/>
        <end position="233"/>
    </location>
</feature>
<feature type="compositionally biased region" description="Basic and acidic residues" evidence="1">
    <location>
        <begin position="163"/>
        <end position="173"/>
    </location>
</feature>
<proteinExistence type="predicted"/>
<comment type="caution">
    <text evidence="2">The sequence shown here is derived from an EMBL/GenBank/DDBJ whole genome shotgun (WGS) entry which is preliminary data.</text>
</comment>